<evidence type="ECO:0000313" key="2">
    <source>
        <dbReference type="Proteomes" id="UP000691718"/>
    </source>
</evidence>
<dbReference type="Proteomes" id="UP000691718">
    <property type="component" value="Unassembled WGS sequence"/>
</dbReference>
<dbReference type="EMBL" id="CAJQZP010001207">
    <property type="protein sequence ID" value="CAG5029444.1"/>
    <property type="molecule type" value="Genomic_DNA"/>
</dbReference>
<gene>
    <name evidence="1" type="ORF">PAPOLLO_LOCUS19235</name>
</gene>
<evidence type="ECO:0000313" key="1">
    <source>
        <dbReference type="EMBL" id="CAG5029444.1"/>
    </source>
</evidence>
<dbReference type="OrthoDB" id="426210at2759"/>
<comment type="caution">
    <text evidence="1">The sequence shown here is derived from an EMBL/GenBank/DDBJ whole genome shotgun (WGS) entry which is preliminary data.</text>
</comment>
<keyword evidence="2" id="KW-1185">Reference proteome</keyword>
<name>A0A8S3XL68_PARAO</name>
<dbReference type="AlphaFoldDB" id="A0A8S3XL68"/>
<accession>A0A8S3XL68</accession>
<reference evidence="1" key="1">
    <citation type="submission" date="2021-04" db="EMBL/GenBank/DDBJ databases">
        <authorList>
            <person name="Tunstrom K."/>
        </authorList>
    </citation>
    <scope>NUCLEOTIDE SEQUENCE</scope>
</reference>
<protein>
    <submittedName>
        <fullName evidence="1">(apollo) hypothetical protein</fullName>
    </submittedName>
</protein>
<organism evidence="1 2">
    <name type="scientific">Parnassius apollo</name>
    <name type="common">Apollo butterfly</name>
    <name type="synonym">Papilio apollo</name>
    <dbReference type="NCBI Taxonomy" id="110799"/>
    <lineage>
        <taxon>Eukaryota</taxon>
        <taxon>Metazoa</taxon>
        <taxon>Ecdysozoa</taxon>
        <taxon>Arthropoda</taxon>
        <taxon>Hexapoda</taxon>
        <taxon>Insecta</taxon>
        <taxon>Pterygota</taxon>
        <taxon>Neoptera</taxon>
        <taxon>Endopterygota</taxon>
        <taxon>Lepidoptera</taxon>
        <taxon>Glossata</taxon>
        <taxon>Ditrysia</taxon>
        <taxon>Papilionoidea</taxon>
        <taxon>Papilionidae</taxon>
        <taxon>Parnassiinae</taxon>
        <taxon>Parnassini</taxon>
        <taxon>Parnassius</taxon>
        <taxon>Parnassius</taxon>
    </lineage>
</organism>
<proteinExistence type="predicted"/>
<sequence>MKFGQYSSSKGEVICYFFNTPTNFLHDSDTTNFNIIDTKIDQSPVDIDSIEVKEAEVSRLLKTIDPHKSAVPDGIPAIFIVRCAGFLTLPLSILYRRSSKEGMFPNI</sequence>